<keyword evidence="7" id="KW-0547">Nucleotide-binding</keyword>
<keyword evidence="6" id="KW-0808">Transferase</keyword>
<dbReference type="CDD" id="cd00082">
    <property type="entry name" value="HisKA"/>
    <property type="match status" value="1"/>
</dbReference>
<dbReference type="InterPro" id="IPR036097">
    <property type="entry name" value="HisK_dim/P_sf"/>
</dbReference>
<evidence type="ECO:0000256" key="9">
    <source>
        <dbReference type="ARBA" id="ARBA00022840"/>
    </source>
</evidence>
<sequence length="454" mass="48683">MTPTASIVFSGVAGWLSGARAADNASGPADAIARQNMLQLIHLRWIAVLGQVLTILAVHFSLGFKLPLAPMMLVLIGLVVLNLCSLLRLKRATPLGRYDLCLALALDTLALTAQLYLSGGATNPFTTLYLLHVILGAVLLEAWATWAIVALTSFCFILLVAFNRPIVATGLSDQAFFDMFLMGMLVGIVLDAVLLVTFVDRINANLRRHDARLAELRQRAAEETHIVRMGLLASGAAHELGTPLATLDVILGDWRRMPIFADQPDLLQELEDMRGEVQRCKTIVTGVLQSAGEARGGEVRASTLRAFLDEVVADWRATRGGEALTYETDLIAPTPIVAESTLKQVIHNVLDNALDASRQAGSGGARLWAGVRENRLLIEVEDDGPGFTDETLENFGKPYNSTKGRAGGGLGLFLVVNVLRKLGGRASAENLAEGGARVVLDLPLSSLEIGAPRG</sequence>
<dbReference type="Pfam" id="PF02518">
    <property type="entry name" value="HATPase_c"/>
    <property type="match status" value="1"/>
</dbReference>
<evidence type="ECO:0000256" key="2">
    <source>
        <dbReference type="ARBA" id="ARBA00004651"/>
    </source>
</evidence>
<keyword evidence="10" id="KW-1133">Transmembrane helix</keyword>
<feature type="domain" description="Histidine kinase" evidence="11">
    <location>
        <begin position="235"/>
        <end position="446"/>
    </location>
</feature>
<dbReference type="Gene3D" id="3.30.565.10">
    <property type="entry name" value="Histidine kinase-like ATPase, C-terminal domain"/>
    <property type="match status" value="1"/>
</dbReference>
<dbReference type="SUPFAM" id="SSF47384">
    <property type="entry name" value="Homodimeric domain of signal transducing histidine kinase"/>
    <property type="match status" value="1"/>
</dbReference>
<feature type="transmembrane region" description="Helical" evidence="10">
    <location>
        <begin position="129"/>
        <end position="159"/>
    </location>
</feature>
<dbReference type="Proteomes" id="UP001057520">
    <property type="component" value="Chromosome"/>
</dbReference>
<keyword evidence="10" id="KW-0472">Membrane</keyword>
<evidence type="ECO:0000313" key="13">
    <source>
        <dbReference type="Proteomes" id="UP001057520"/>
    </source>
</evidence>
<evidence type="ECO:0000256" key="1">
    <source>
        <dbReference type="ARBA" id="ARBA00000085"/>
    </source>
</evidence>
<evidence type="ECO:0000256" key="8">
    <source>
        <dbReference type="ARBA" id="ARBA00022777"/>
    </source>
</evidence>
<feature type="transmembrane region" description="Helical" evidence="10">
    <location>
        <begin position="95"/>
        <end position="117"/>
    </location>
</feature>
<keyword evidence="4" id="KW-1003">Cell membrane</keyword>
<dbReference type="GO" id="GO:0005524">
    <property type="term" value="F:ATP binding"/>
    <property type="evidence" value="ECO:0007669"/>
    <property type="project" value="UniProtKB-KW"/>
</dbReference>
<evidence type="ECO:0000256" key="5">
    <source>
        <dbReference type="ARBA" id="ARBA00022553"/>
    </source>
</evidence>
<dbReference type="EC" id="2.7.13.3" evidence="3"/>
<dbReference type="Gene3D" id="1.10.287.130">
    <property type="match status" value="1"/>
</dbReference>
<accession>A0ABY4ZPP6</accession>
<dbReference type="SMART" id="SM00387">
    <property type="entry name" value="HATPase_c"/>
    <property type="match status" value="1"/>
</dbReference>
<evidence type="ECO:0000313" key="12">
    <source>
        <dbReference type="EMBL" id="USQ94558.1"/>
    </source>
</evidence>
<dbReference type="PANTHER" id="PTHR44936">
    <property type="entry name" value="SENSOR PROTEIN CREC"/>
    <property type="match status" value="1"/>
</dbReference>
<keyword evidence="9 12" id="KW-0067">ATP-binding</keyword>
<evidence type="ECO:0000256" key="4">
    <source>
        <dbReference type="ARBA" id="ARBA00022475"/>
    </source>
</evidence>
<evidence type="ECO:0000259" key="11">
    <source>
        <dbReference type="PROSITE" id="PS50109"/>
    </source>
</evidence>
<name>A0ABY4ZPP6_9CAUL</name>
<keyword evidence="10" id="KW-0812">Transmembrane</keyword>
<feature type="transmembrane region" description="Helical" evidence="10">
    <location>
        <begin position="71"/>
        <end position="89"/>
    </location>
</feature>
<dbReference type="SUPFAM" id="SSF55874">
    <property type="entry name" value="ATPase domain of HSP90 chaperone/DNA topoisomerase II/histidine kinase"/>
    <property type="match status" value="1"/>
</dbReference>
<gene>
    <name evidence="12" type="ORF">MZV50_18505</name>
</gene>
<evidence type="ECO:0000256" key="10">
    <source>
        <dbReference type="SAM" id="Phobius"/>
    </source>
</evidence>
<keyword evidence="8" id="KW-0418">Kinase</keyword>
<organism evidence="12 13">
    <name type="scientific">Caulobacter segnis</name>
    <dbReference type="NCBI Taxonomy" id="88688"/>
    <lineage>
        <taxon>Bacteria</taxon>
        <taxon>Pseudomonadati</taxon>
        <taxon>Pseudomonadota</taxon>
        <taxon>Alphaproteobacteria</taxon>
        <taxon>Caulobacterales</taxon>
        <taxon>Caulobacteraceae</taxon>
        <taxon>Caulobacter</taxon>
    </lineage>
</organism>
<keyword evidence="5" id="KW-0597">Phosphoprotein</keyword>
<dbReference type="InterPro" id="IPR003661">
    <property type="entry name" value="HisK_dim/P_dom"/>
</dbReference>
<feature type="transmembrane region" description="Helical" evidence="10">
    <location>
        <begin position="45"/>
        <end position="64"/>
    </location>
</feature>
<protein>
    <recommendedName>
        <fullName evidence="3">histidine kinase</fullName>
        <ecNumber evidence="3">2.7.13.3</ecNumber>
    </recommendedName>
</protein>
<dbReference type="InterPro" id="IPR003594">
    <property type="entry name" value="HATPase_dom"/>
</dbReference>
<evidence type="ECO:0000256" key="6">
    <source>
        <dbReference type="ARBA" id="ARBA00022679"/>
    </source>
</evidence>
<evidence type="ECO:0000256" key="3">
    <source>
        <dbReference type="ARBA" id="ARBA00012438"/>
    </source>
</evidence>
<dbReference type="InterPro" id="IPR004358">
    <property type="entry name" value="Sig_transdc_His_kin-like_C"/>
</dbReference>
<proteinExistence type="predicted"/>
<dbReference type="InterPro" id="IPR005467">
    <property type="entry name" value="His_kinase_dom"/>
</dbReference>
<feature type="transmembrane region" description="Helical" evidence="10">
    <location>
        <begin position="179"/>
        <end position="199"/>
    </location>
</feature>
<evidence type="ECO:0000256" key="7">
    <source>
        <dbReference type="ARBA" id="ARBA00022741"/>
    </source>
</evidence>
<dbReference type="InterPro" id="IPR036890">
    <property type="entry name" value="HATPase_C_sf"/>
</dbReference>
<reference evidence="12 13" key="1">
    <citation type="submission" date="2022-04" db="EMBL/GenBank/DDBJ databases">
        <title>Genome sequence of soybean root-associated Caulobacter segnis RL271.</title>
        <authorList>
            <person name="Longley R."/>
            <person name="Bonito G."/>
            <person name="Trigodet F."/>
            <person name="Crosson S."/>
            <person name="Fiebig A."/>
        </authorList>
    </citation>
    <scope>NUCLEOTIDE SEQUENCE [LARGE SCALE GENOMIC DNA]</scope>
    <source>
        <strain evidence="12 13">RL271</strain>
    </source>
</reference>
<dbReference type="EMBL" id="CP096040">
    <property type="protein sequence ID" value="USQ94558.1"/>
    <property type="molecule type" value="Genomic_DNA"/>
</dbReference>
<dbReference type="PANTHER" id="PTHR44936:SF10">
    <property type="entry name" value="SENSOR PROTEIN RSTB"/>
    <property type="match status" value="1"/>
</dbReference>
<dbReference type="PROSITE" id="PS50109">
    <property type="entry name" value="HIS_KIN"/>
    <property type="match status" value="1"/>
</dbReference>
<comment type="subcellular location">
    <subcellularLocation>
        <location evidence="2">Cell membrane</location>
        <topology evidence="2">Multi-pass membrane protein</topology>
    </subcellularLocation>
</comment>
<dbReference type="InterPro" id="IPR050980">
    <property type="entry name" value="2C_sensor_his_kinase"/>
</dbReference>
<dbReference type="PRINTS" id="PR00344">
    <property type="entry name" value="BCTRLSENSOR"/>
</dbReference>
<keyword evidence="13" id="KW-1185">Reference proteome</keyword>
<comment type="catalytic activity">
    <reaction evidence="1">
        <text>ATP + protein L-histidine = ADP + protein N-phospho-L-histidine.</text>
        <dbReference type="EC" id="2.7.13.3"/>
    </reaction>
</comment>